<feature type="region of interest" description="Disordered" evidence="3">
    <location>
        <begin position="163"/>
        <end position="182"/>
    </location>
</feature>
<comment type="caution">
    <text evidence="5">The sequence shown here is derived from an EMBL/GenBank/DDBJ whole genome shotgun (WGS) entry which is preliminary data.</text>
</comment>
<dbReference type="AlphaFoldDB" id="A0A931BNU3"/>
<feature type="compositionally biased region" description="Basic residues" evidence="3">
    <location>
        <begin position="170"/>
        <end position="180"/>
    </location>
</feature>
<dbReference type="InterPro" id="IPR002104">
    <property type="entry name" value="Integrase_catalytic"/>
</dbReference>
<reference evidence="5" key="1">
    <citation type="submission" date="2020-11" db="EMBL/GenBank/DDBJ databases">
        <authorList>
            <person name="Kim M.K."/>
        </authorList>
    </citation>
    <scope>NUCLEOTIDE SEQUENCE</scope>
    <source>
        <strain evidence="5">BT350</strain>
    </source>
</reference>
<evidence type="ECO:0000256" key="1">
    <source>
        <dbReference type="ARBA" id="ARBA00022908"/>
    </source>
</evidence>
<protein>
    <submittedName>
        <fullName evidence="5">Tyrosine-type recombinase/integrase</fullName>
    </submittedName>
</protein>
<evidence type="ECO:0000313" key="5">
    <source>
        <dbReference type="EMBL" id="MBF9234627.1"/>
    </source>
</evidence>
<dbReference type="Gene3D" id="1.10.443.10">
    <property type="entry name" value="Intergrase catalytic core"/>
    <property type="match status" value="1"/>
</dbReference>
<feature type="domain" description="Tyr recombinase" evidence="4">
    <location>
        <begin position="256"/>
        <end position="448"/>
    </location>
</feature>
<dbReference type="PROSITE" id="PS51898">
    <property type="entry name" value="TYR_RECOMBINASE"/>
    <property type="match status" value="1"/>
</dbReference>
<dbReference type="SUPFAM" id="SSF56349">
    <property type="entry name" value="DNA breaking-rejoining enzymes"/>
    <property type="match status" value="1"/>
</dbReference>
<organism evidence="5 6">
    <name type="scientific">Microvirga alba</name>
    <dbReference type="NCBI Taxonomy" id="2791025"/>
    <lineage>
        <taxon>Bacteria</taxon>
        <taxon>Pseudomonadati</taxon>
        <taxon>Pseudomonadota</taxon>
        <taxon>Alphaproteobacteria</taxon>
        <taxon>Hyphomicrobiales</taxon>
        <taxon>Methylobacteriaceae</taxon>
        <taxon>Microvirga</taxon>
    </lineage>
</organism>
<evidence type="ECO:0000259" key="4">
    <source>
        <dbReference type="PROSITE" id="PS51898"/>
    </source>
</evidence>
<keyword evidence="1" id="KW-0229">DNA integration</keyword>
<proteinExistence type="predicted"/>
<dbReference type="Proteomes" id="UP000599312">
    <property type="component" value="Unassembled WGS sequence"/>
</dbReference>
<accession>A0A931BNU3</accession>
<evidence type="ECO:0000313" key="6">
    <source>
        <dbReference type="Proteomes" id="UP000599312"/>
    </source>
</evidence>
<sequence length="463" mass="52735">MTALPHGMRQDGPDKLKGIEVMAVILPKGGKTFRYDFTVDGKPHKGSTGIKARGVPGSREFEASKAEAKRYVENLKTEKLAAAAKALILASARQTLGIIDSNGNTVIPTFLMAVDAYWKNQGEKAANAQDDEKYLFWLTDVIGADTLVTDIRNRTVEMVVNQRASMPKLSKPRRDKKTRKMVPGQPQVFDFETEKLRPFVPGKDDPRHIVKLAPSTVNRTSIDVLKRVILYARDTLEVPGMPPIKWKDYRRREAEARSRTLSHTEEMRIEKHLREGYGAAFKFAIKAGFRLSNFTEAFTWRQINFDTRTITIIQKGGREHTIIMTDEMEAILREQIGRDPKYVFMFRFKGRGSNPRPWRNPTNGEIYVPGKLYPVSYWGFDSWFDDVKEATGIVGLRNHDLRRTAASRVVRAIGDRKAAQHLLGHGSEKMLSEVYDQIEKEEAFAALNEADRRIAARRAQWDR</sequence>
<keyword evidence="2" id="KW-0233">DNA recombination</keyword>
<name>A0A931BNU3_9HYPH</name>
<dbReference type="RefSeq" id="WP_196272615.1">
    <property type="nucleotide sequence ID" value="NZ_JADQDO010000007.1"/>
</dbReference>
<dbReference type="PANTHER" id="PTHR30349">
    <property type="entry name" value="PHAGE INTEGRASE-RELATED"/>
    <property type="match status" value="1"/>
</dbReference>
<dbReference type="InterPro" id="IPR011010">
    <property type="entry name" value="DNA_brk_join_enz"/>
</dbReference>
<dbReference type="Pfam" id="PF00589">
    <property type="entry name" value="Phage_integrase"/>
    <property type="match status" value="1"/>
</dbReference>
<dbReference type="GO" id="GO:0015074">
    <property type="term" value="P:DNA integration"/>
    <property type="evidence" value="ECO:0007669"/>
    <property type="project" value="UniProtKB-KW"/>
</dbReference>
<dbReference type="GO" id="GO:0006310">
    <property type="term" value="P:DNA recombination"/>
    <property type="evidence" value="ECO:0007669"/>
    <property type="project" value="UniProtKB-KW"/>
</dbReference>
<dbReference type="PANTHER" id="PTHR30349:SF64">
    <property type="entry name" value="PROPHAGE INTEGRASE INTD-RELATED"/>
    <property type="match status" value="1"/>
</dbReference>
<gene>
    <name evidence="5" type="ORF">I2H38_14710</name>
</gene>
<dbReference type="InterPro" id="IPR050090">
    <property type="entry name" value="Tyrosine_recombinase_XerCD"/>
</dbReference>
<dbReference type="InterPro" id="IPR013762">
    <property type="entry name" value="Integrase-like_cat_sf"/>
</dbReference>
<keyword evidence="6" id="KW-1185">Reference proteome</keyword>
<dbReference type="GO" id="GO:0003677">
    <property type="term" value="F:DNA binding"/>
    <property type="evidence" value="ECO:0007669"/>
    <property type="project" value="InterPro"/>
</dbReference>
<evidence type="ECO:0000256" key="2">
    <source>
        <dbReference type="ARBA" id="ARBA00023172"/>
    </source>
</evidence>
<dbReference type="EMBL" id="JADQDO010000007">
    <property type="protein sequence ID" value="MBF9234627.1"/>
    <property type="molecule type" value="Genomic_DNA"/>
</dbReference>
<evidence type="ECO:0000256" key="3">
    <source>
        <dbReference type="SAM" id="MobiDB-lite"/>
    </source>
</evidence>